<dbReference type="GO" id="GO:0003700">
    <property type="term" value="F:DNA-binding transcription factor activity"/>
    <property type="evidence" value="ECO:0007669"/>
    <property type="project" value="InterPro"/>
</dbReference>
<accession>A0A1C3EBR6</accession>
<dbReference type="InterPro" id="IPR000524">
    <property type="entry name" value="Tscrpt_reg_HTH_GntR"/>
</dbReference>
<dbReference type="RefSeq" id="WP_068905039.1">
    <property type="nucleotide sequence ID" value="NZ_JBHUIF010000004.1"/>
</dbReference>
<dbReference type="InterPro" id="IPR036390">
    <property type="entry name" value="WH_DNA-bd_sf"/>
</dbReference>
<dbReference type="PROSITE" id="PS50949">
    <property type="entry name" value="HTH_GNTR"/>
    <property type="match status" value="1"/>
</dbReference>
<dbReference type="PANTHER" id="PTHR43537:SF53">
    <property type="entry name" value="HTH-TYPE TRANSCRIPTIONAL REPRESSOR NANR"/>
    <property type="match status" value="1"/>
</dbReference>
<protein>
    <recommendedName>
        <fullName evidence="4">HTH gntR-type domain-containing protein</fullName>
    </recommendedName>
</protein>
<evidence type="ECO:0000313" key="6">
    <source>
        <dbReference type="Proteomes" id="UP000094936"/>
    </source>
</evidence>
<dbReference type="AlphaFoldDB" id="A0A1C3EBR6"/>
<keyword evidence="3" id="KW-0804">Transcription</keyword>
<comment type="caution">
    <text evidence="5">The sequence shown here is derived from an EMBL/GenBank/DDBJ whole genome shotgun (WGS) entry which is preliminary data.</text>
</comment>
<dbReference type="Pfam" id="PF07729">
    <property type="entry name" value="FCD"/>
    <property type="match status" value="1"/>
</dbReference>
<dbReference type="STRING" id="1080227.A8L45_19535"/>
<keyword evidence="6" id="KW-1185">Reference proteome</keyword>
<dbReference type="Gene3D" id="1.10.10.10">
    <property type="entry name" value="Winged helix-like DNA-binding domain superfamily/Winged helix DNA-binding domain"/>
    <property type="match status" value="1"/>
</dbReference>
<feature type="domain" description="HTH gntR-type" evidence="4">
    <location>
        <begin position="12"/>
        <end position="79"/>
    </location>
</feature>
<dbReference type="SUPFAM" id="SSF46785">
    <property type="entry name" value="Winged helix' DNA-binding domain"/>
    <property type="match status" value="1"/>
</dbReference>
<evidence type="ECO:0000256" key="3">
    <source>
        <dbReference type="ARBA" id="ARBA00023163"/>
    </source>
</evidence>
<evidence type="ECO:0000256" key="1">
    <source>
        <dbReference type="ARBA" id="ARBA00023015"/>
    </source>
</evidence>
<dbReference type="SMART" id="SM00895">
    <property type="entry name" value="FCD"/>
    <property type="match status" value="1"/>
</dbReference>
<evidence type="ECO:0000313" key="5">
    <source>
        <dbReference type="EMBL" id="ODA30668.1"/>
    </source>
</evidence>
<gene>
    <name evidence="5" type="ORF">A8L45_19535</name>
</gene>
<dbReference type="SMART" id="SM00345">
    <property type="entry name" value="HTH_GNTR"/>
    <property type="match status" value="1"/>
</dbReference>
<evidence type="ECO:0000259" key="4">
    <source>
        <dbReference type="PROSITE" id="PS50949"/>
    </source>
</evidence>
<dbReference type="PANTHER" id="PTHR43537">
    <property type="entry name" value="TRANSCRIPTIONAL REGULATOR, GNTR FAMILY"/>
    <property type="match status" value="1"/>
</dbReference>
<dbReference type="EMBL" id="LYBM01000049">
    <property type="protein sequence ID" value="ODA30668.1"/>
    <property type="molecule type" value="Genomic_DNA"/>
</dbReference>
<dbReference type="GO" id="GO:0003677">
    <property type="term" value="F:DNA binding"/>
    <property type="evidence" value="ECO:0007669"/>
    <property type="project" value="UniProtKB-KW"/>
</dbReference>
<evidence type="ECO:0000256" key="2">
    <source>
        <dbReference type="ARBA" id="ARBA00023125"/>
    </source>
</evidence>
<keyword evidence="2" id="KW-0238">DNA-binding</keyword>
<sequence length="234" mass="26418">MKQYDQPTSKKRSSADEIYDNVVLAIFERKLSPGVLLKEEEMCEVFNARRATVRTALQRLASKKLVDIVPNSGAYVAKPNIKESKEIFEARRLIERTIVIELAKSFTSEKEKVLQQHVCEECHAEKIGENSLSIRLSGEFHLLLGELSEKTVLTEALSEFIFRTSLIISMYKKKTLPAGSLKLQCHHEKLIDAIKSGDGEKAAKLMDEHLLAIESQLMLDSDSEDGVKLHDIFS</sequence>
<dbReference type="SUPFAM" id="SSF48008">
    <property type="entry name" value="GntR ligand-binding domain-like"/>
    <property type="match status" value="1"/>
</dbReference>
<organism evidence="5 6">
    <name type="scientific">Veronia pacifica</name>
    <dbReference type="NCBI Taxonomy" id="1080227"/>
    <lineage>
        <taxon>Bacteria</taxon>
        <taxon>Pseudomonadati</taxon>
        <taxon>Pseudomonadota</taxon>
        <taxon>Gammaproteobacteria</taxon>
        <taxon>Vibrionales</taxon>
        <taxon>Vibrionaceae</taxon>
        <taxon>Veronia</taxon>
    </lineage>
</organism>
<keyword evidence="1" id="KW-0805">Transcription regulation</keyword>
<dbReference type="Proteomes" id="UP000094936">
    <property type="component" value="Unassembled WGS sequence"/>
</dbReference>
<dbReference type="InterPro" id="IPR036388">
    <property type="entry name" value="WH-like_DNA-bd_sf"/>
</dbReference>
<dbReference type="Pfam" id="PF00392">
    <property type="entry name" value="GntR"/>
    <property type="match status" value="1"/>
</dbReference>
<dbReference type="Gene3D" id="1.20.120.530">
    <property type="entry name" value="GntR ligand-binding domain-like"/>
    <property type="match status" value="1"/>
</dbReference>
<proteinExistence type="predicted"/>
<name>A0A1C3EBR6_9GAMM</name>
<reference evidence="5 6" key="1">
    <citation type="submission" date="2016-05" db="EMBL/GenBank/DDBJ databases">
        <title>Genomic Taxonomy of the Vibrionaceae.</title>
        <authorList>
            <person name="Gomez-Gil B."/>
            <person name="Enciso-Ibarra J."/>
        </authorList>
    </citation>
    <scope>NUCLEOTIDE SEQUENCE [LARGE SCALE GENOMIC DNA]</scope>
    <source>
        <strain evidence="5 6">CAIM 1920</strain>
    </source>
</reference>
<dbReference type="InterPro" id="IPR008920">
    <property type="entry name" value="TF_FadR/GntR_C"/>
</dbReference>
<dbReference type="InterPro" id="IPR011711">
    <property type="entry name" value="GntR_C"/>
</dbReference>